<proteinExistence type="inferred from homology"/>
<dbReference type="InterPro" id="IPR013616">
    <property type="entry name" value="Chitin_synth_N"/>
</dbReference>
<reference evidence="13 14" key="1">
    <citation type="submission" date="2016-04" db="EMBL/GenBank/DDBJ databases">
        <title>Evolutionary innovation and constraint leading to complex multicellularity in the Ascomycota.</title>
        <authorList>
            <person name="Cisse O."/>
            <person name="Nguyen A."/>
            <person name="Hewitt D.A."/>
            <person name="Jedd G."/>
            <person name="Stajich J.E."/>
        </authorList>
    </citation>
    <scope>NUCLEOTIDE SEQUENCE [LARGE SCALE GENOMIC DNA]</scope>
    <source>
        <strain evidence="13 14">DAH-3</strain>
    </source>
</reference>
<comment type="function">
    <text evidence="10">Polymerizes chitin, a structural polymer of the cell wall and septum, by transferring the sugar moiety of UDP-GlcNAc to the non-reducing end of the growing chitin polymer.</text>
</comment>
<feature type="transmembrane region" description="Helical" evidence="10">
    <location>
        <begin position="620"/>
        <end position="640"/>
    </location>
</feature>
<organism evidence="13 14">
    <name type="scientific">Neolecta irregularis (strain DAH-3)</name>
    <dbReference type="NCBI Taxonomy" id="1198029"/>
    <lineage>
        <taxon>Eukaryota</taxon>
        <taxon>Fungi</taxon>
        <taxon>Dikarya</taxon>
        <taxon>Ascomycota</taxon>
        <taxon>Taphrinomycotina</taxon>
        <taxon>Neolectales</taxon>
        <taxon>Neolectaceae</taxon>
        <taxon>Neolecta</taxon>
    </lineage>
</organism>
<keyword evidence="3 10" id="KW-1003">Cell membrane</keyword>
<dbReference type="GO" id="GO:0004100">
    <property type="term" value="F:chitin synthase activity"/>
    <property type="evidence" value="ECO:0007669"/>
    <property type="project" value="UniProtKB-UniRule"/>
</dbReference>
<dbReference type="EMBL" id="LXFE01000486">
    <property type="protein sequence ID" value="OLL25165.1"/>
    <property type="molecule type" value="Genomic_DNA"/>
</dbReference>
<keyword evidence="8 10" id="KW-0472">Membrane</keyword>
<dbReference type="SUPFAM" id="SSF53448">
    <property type="entry name" value="Nucleotide-diphospho-sugar transferases"/>
    <property type="match status" value="1"/>
</dbReference>
<dbReference type="OMA" id="AWILHYV"/>
<evidence type="ECO:0000313" key="14">
    <source>
        <dbReference type="Proteomes" id="UP000186594"/>
    </source>
</evidence>
<dbReference type="Pfam" id="PF08407">
    <property type="entry name" value="Chitin_synth_1N"/>
    <property type="match status" value="1"/>
</dbReference>
<comment type="subcellular location">
    <subcellularLocation>
        <location evidence="1 10">Cell membrane</location>
        <topology evidence="1 10">Multi-pass membrane protein</topology>
    </subcellularLocation>
</comment>
<dbReference type="GO" id="GO:0006031">
    <property type="term" value="P:chitin biosynthetic process"/>
    <property type="evidence" value="ECO:0007669"/>
    <property type="project" value="UniProtKB-UniRule"/>
</dbReference>
<feature type="region of interest" description="Disordered" evidence="11">
    <location>
        <begin position="1"/>
        <end position="92"/>
    </location>
</feature>
<dbReference type="Proteomes" id="UP000186594">
    <property type="component" value="Unassembled WGS sequence"/>
</dbReference>
<dbReference type="InterPro" id="IPR029044">
    <property type="entry name" value="Nucleotide-diphossugar_trans"/>
</dbReference>
<name>A0A1U7LR74_NEOID</name>
<comment type="similarity">
    <text evidence="10">Belongs to the chitin synthase family.</text>
</comment>
<evidence type="ECO:0000256" key="5">
    <source>
        <dbReference type="ARBA" id="ARBA00022679"/>
    </source>
</evidence>
<evidence type="ECO:0000256" key="6">
    <source>
        <dbReference type="ARBA" id="ARBA00022692"/>
    </source>
</evidence>
<sequence length="922" mass="103538">MDRKARSAARTGRPKPPRSTAVLNQSYPARMYQSSPPNPRSSPPLHSSPITRIVSPMDQPYRTPDPPDHRQHSNPGYAEHDQYHANPSYPQDSYEMAETPYYDRNQITSSPFPRGATGYEDRYTPQDEGIPLIQNPSQASVLFQGNTAAGPGYNDYPQNVSLDDRATPLWNTPSSDPSSSAFHYGSPLPEKQLRRYNTTKRVELYQGNLVFDCPVSQQLLQTLPRRDDREFTHMRYTAATCDPMDFKSENFTLRQVIYEQPRPTELFIVITMYNEDEILFARTMHGVMKNIAHLCSRDRSRMWGKEGWRKAVVCIVSDGRTKINPRTLSLLAAMGVYQDGVAKNIVNGKEVTAHIYEYTTQISIDPDMKFKGVDKGIVPVQILFCLKEKNQKKINSHRWFFQAFGPILNPNVCILLDAGTMPGATSIYHLWKAFDINSNVAGACGEIVALKGKGGVNLLNPLVAAQNFEYKTANILDKPMESVFGFISVLPGAFSAYRYIALQNDITGRGPLASYFKGEKLHGSDAGIFEANMYLAEDRILCFELVAKRKCAWVLQYVKSAYAVTDVPDQLPELISQRRRWLNGSFFAAVYAIVHMFDIWRSSHGLFRKIFFHIEFLYQLVSMVFSWFALGNFFLTYVILTSSMGQASIGFAPGKWIFQITVWIYAALIVISMGNRPQGSKLAYTSASIFFATLMGYMLFSTAFLTTKAVGSSMASFRANDPTFGHNFSDTIKAVFGNPVFRDLVLSLTATFGCYVISSLLFLDPWHIITSMIQYLLLSPTYVNILNVYAFCNTHDVSWGTKGDNVVNTDLGVVKTGKEGHADLDMPTDTKDINRTYAKALDVLATSAPPEEHKRDANTKQQDYYKAFRTRVVLFWVFCNAALVAAILNAGGKVSSIDIKDSSSTSAIYMGVRTFPDRMTQD</sequence>
<evidence type="ECO:0000256" key="11">
    <source>
        <dbReference type="SAM" id="MobiDB-lite"/>
    </source>
</evidence>
<evidence type="ECO:0000256" key="1">
    <source>
        <dbReference type="ARBA" id="ARBA00004651"/>
    </source>
</evidence>
<evidence type="ECO:0000259" key="12">
    <source>
        <dbReference type="Pfam" id="PF08407"/>
    </source>
</evidence>
<dbReference type="EC" id="2.4.1.16" evidence="2 10"/>
<feature type="transmembrane region" description="Helical" evidence="10">
    <location>
        <begin position="656"/>
        <end position="675"/>
    </location>
</feature>
<dbReference type="STRING" id="1198029.A0A1U7LR74"/>
<keyword evidence="5 10" id="KW-0808">Transferase</keyword>
<evidence type="ECO:0000313" key="13">
    <source>
        <dbReference type="EMBL" id="OLL25165.1"/>
    </source>
</evidence>
<feature type="domain" description="Chitin synthase N-terminal" evidence="12">
    <location>
        <begin position="198"/>
        <end position="265"/>
    </location>
</feature>
<dbReference type="CDD" id="cd04190">
    <property type="entry name" value="Chitin_synth_C"/>
    <property type="match status" value="1"/>
</dbReference>
<keyword evidence="9 10" id="KW-0961">Cell wall biogenesis/degradation</keyword>
<keyword evidence="7 10" id="KW-1133">Transmembrane helix</keyword>
<feature type="transmembrane region" description="Helical" evidence="10">
    <location>
        <begin position="872"/>
        <end position="892"/>
    </location>
</feature>
<dbReference type="InterPro" id="IPR004835">
    <property type="entry name" value="Chitin_synth"/>
</dbReference>
<accession>A0A1U7LR74</accession>
<dbReference type="PANTHER" id="PTHR22914">
    <property type="entry name" value="CHITIN SYNTHASE"/>
    <property type="match status" value="1"/>
</dbReference>
<evidence type="ECO:0000256" key="4">
    <source>
        <dbReference type="ARBA" id="ARBA00022676"/>
    </source>
</evidence>
<gene>
    <name evidence="13" type="ORF">NEOLI_003475</name>
</gene>
<dbReference type="GO" id="GO:0071555">
    <property type="term" value="P:cell wall organization"/>
    <property type="evidence" value="ECO:0007669"/>
    <property type="project" value="UniProtKB-KW"/>
</dbReference>
<dbReference type="Pfam" id="PF01644">
    <property type="entry name" value="Chitin_synth_1"/>
    <property type="match status" value="1"/>
</dbReference>
<protein>
    <recommendedName>
        <fullName evidence="2 10">Chitin synthase</fullName>
        <ecNumber evidence="2 10">2.4.1.16</ecNumber>
    </recommendedName>
</protein>
<dbReference type="AlphaFoldDB" id="A0A1U7LR74"/>
<keyword evidence="14" id="KW-1185">Reference proteome</keyword>
<evidence type="ECO:0000256" key="7">
    <source>
        <dbReference type="ARBA" id="ARBA00022989"/>
    </source>
</evidence>
<comment type="caution">
    <text evidence="13">The sequence shown here is derived from an EMBL/GenBank/DDBJ whole genome shotgun (WGS) entry which is preliminary data.</text>
</comment>
<evidence type="ECO:0000256" key="2">
    <source>
        <dbReference type="ARBA" id="ARBA00012543"/>
    </source>
</evidence>
<evidence type="ECO:0000256" key="8">
    <source>
        <dbReference type="ARBA" id="ARBA00023136"/>
    </source>
</evidence>
<dbReference type="GO" id="GO:0030428">
    <property type="term" value="C:cell septum"/>
    <property type="evidence" value="ECO:0007669"/>
    <property type="project" value="TreeGrafter"/>
</dbReference>
<feature type="transmembrane region" description="Helical" evidence="10">
    <location>
        <begin position="682"/>
        <end position="705"/>
    </location>
</feature>
<keyword evidence="6 10" id="KW-0812">Transmembrane</keyword>
<evidence type="ECO:0000256" key="9">
    <source>
        <dbReference type="ARBA" id="ARBA00023316"/>
    </source>
</evidence>
<feature type="transmembrane region" description="Helical" evidence="10">
    <location>
        <begin position="744"/>
        <end position="763"/>
    </location>
</feature>
<dbReference type="OrthoDB" id="26569at2759"/>
<comment type="catalytic activity">
    <reaction evidence="10">
        <text>[(1-&gt;4)-N-acetyl-beta-D-glucosaminyl](n) + UDP-N-acetyl-alpha-D-glucosamine = [(1-&gt;4)-N-acetyl-beta-D-glucosaminyl](n+1) + UDP + H(+)</text>
        <dbReference type="Rhea" id="RHEA:16637"/>
        <dbReference type="Rhea" id="RHEA-COMP:9593"/>
        <dbReference type="Rhea" id="RHEA-COMP:9595"/>
        <dbReference type="ChEBI" id="CHEBI:15378"/>
        <dbReference type="ChEBI" id="CHEBI:17029"/>
        <dbReference type="ChEBI" id="CHEBI:57705"/>
        <dbReference type="ChEBI" id="CHEBI:58223"/>
        <dbReference type="EC" id="2.4.1.16"/>
    </reaction>
</comment>
<keyword evidence="4 10" id="KW-0328">Glycosyltransferase</keyword>
<evidence type="ECO:0000256" key="10">
    <source>
        <dbReference type="RuleBase" id="RU366040"/>
    </source>
</evidence>
<dbReference type="PANTHER" id="PTHR22914:SF9">
    <property type="entry name" value="CHITIN SYNTHASE 1"/>
    <property type="match status" value="1"/>
</dbReference>
<evidence type="ECO:0000256" key="3">
    <source>
        <dbReference type="ARBA" id="ARBA00022475"/>
    </source>
</evidence>
<dbReference type="GO" id="GO:0005886">
    <property type="term" value="C:plasma membrane"/>
    <property type="evidence" value="ECO:0007669"/>
    <property type="project" value="UniProtKB-SubCell"/>
</dbReference>